<gene>
    <name evidence="2" type="ORF">PXC00_11560</name>
</gene>
<protein>
    <submittedName>
        <fullName evidence="2">Uncharacterized protein</fullName>
    </submittedName>
</protein>
<sequence length="268" mass="31206">MKIKRILHGSQWLLIAVILDAFVMLQLSQYSPPTAETFYLMVFSLAGPINDVNTLLLIEWFMVYLIFFFAVCNSFLEDFQINYLYIFPRIGTKRKWLHQQTLYLLLKTAVFWALLFCIAFLYTQFFSFAKAQNAIFYIELYIGLLLSSFCIVFLENVLSLQLGAALSFIIGSSVFLLSILIGMFLYDSNPLNGWLFSMMPTLASLLQWHSDSYIIKSVKDGYFSYPPLNGFTLLKSWGISFLYLIVMHQYLYRMIEKKDSMNFVKGEK</sequence>
<accession>A0AA97H324</accession>
<organism evidence="2 3">
    <name type="scientific">Caproicibacterium argilliputei</name>
    <dbReference type="NCBI Taxonomy" id="3030016"/>
    <lineage>
        <taxon>Bacteria</taxon>
        <taxon>Bacillati</taxon>
        <taxon>Bacillota</taxon>
        <taxon>Clostridia</taxon>
        <taxon>Eubacteriales</taxon>
        <taxon>Oscillospiraceae</taxon>
        <taxon>Caproicibacterium</taxon>
    </lineage>
</organism>
<evidence type="ECO:0000313" key="2">
    <source>
        <dbReference type="EMBL" id="WOC31818.1"/>
    </source>
</evidence>
<dbReference type="Proteomes" id="UP001300604">
    <property type="component" value="Chromosome"/>
</dbReference>
<reference evidence="3" key="3">
    <citation type="submission" date="2024-06" db="EMBL/GenBank/DDBJ databases">
        <authorList>
            <person name="Zeng C."/>
        </authorList>
    </citation>
    <scope>NUCLEOTIDE SEQUENCE [LARGE SCALE GENOMIC DNA]</scope>
    <source>
        <strain evidence="3">ZCY20-5</strain>
    </source>
</reference>
<feature type="transmembrane region" description="Helical" evidence="1">
    <location>
        <begin position="134"/>
        <end position="154"/>
    </location>
</feature>
<dbReference type="RefSeq" id="WP_275846912.1">
    <property type="nucleotide sequence ID" value="NZ_CP135996.1"/>
</dbReference>
<dbReference type="KEGG" id="carl:PXC00_11560"/>
<proteinExistence type="predicted"/>
<keyword evidence="1" id="KW-1133">Transmembrane helix</keyword>
<reference evidence="2 3" key="1">
    <citation type="submission" date="2024-06" db="EMBL/GenBank/DDBJ databases">
        <title>Caproicibacterium argilliputei sp. nov, a novel caproic acid producing anaerobic bacterium isolated from pit mud.</title>
        <authorList>
            <person name="Xia S."/>
        </authorList>
    </citation>
    <scope>NUCLEOTIDE SEQUENCE [LARGE SCALE GENOMIC DNA]</scope>
    <source>
        <strain evidence="2 3">ZCY20-5</strain>
    </source>
</reference>
<keyword evidence="3" id="KW-1185">Reference proteome</keyword>
<keyword evidence="1" id="KW-0812">Transmembrane</keyword>
<dbReference type="EMBL" id="CP135996">
    <property type="protein sequence ID" value="WOC31818.1"/>
    <property type="molecule type" value="Genomic_DNA"/>
</dbReference>
<keyword evidence="1" id="KW-0472">Membrane</keyword>
<name>A0AA97H324_9FIRM</name>
<dbReference type="AlphaFoldDB" id="A0AA97H324"/>
<feature type="transmembrane region" description="Helical" evidence="1">
    <location>
        <begin position="166"/>
        <end position="186"/>
    </location>
</feature>
<reference evidence="3" key="2">
    <citation type="submission" date="2024-06" db="EMBL/GenBank/DDBJ databases">
        <title>Caproicibacterium argilliputei sp. nov, a novel caproic acid producing anaerobic bacterium isolated from pit mud.</title>
        <authorList>
            <person name="Zeng C."/>
        </authorList>
    </citation>
    <scope>NUCLEOTIDE SEQUENCE [LARGE SCALE GENOMIC DNA]</scope>
    <source>
        <strain evidence="3">ZCY20-5</strain>
    </source>
</reference>
<evidence type="ECO:0000313" key="3">
    <source>
        <dbReference type="Proteomes" id="UP001300604"/>
    </source>
</evidence>
<feature type="transmembrane region" description="Helical" evidence="1">
    <location>
        <begin position="102"/>
        <end position="122"/>
    </location>
</feature>
<evidence type="ECO:0000256" key="1">
    <source>
        <dbReference type="SAM" id="Phobius"/>
    </source>
</evidence>
<feature type="transmembrane region" description="Helical" evidence="1">
    <location>
        <begin position="12"/>
        <end position="32"/>
    </location>
</feature>
<feature type="transmembrane region" description="Helical" evidence="1">
    <location>
        <begin position="52"/>
        <end position="76"/>
    </location>
</feature>
<feature type="transmembrane region" description="Helical" evidence="1">
    <location>
        <begin position="234"/>
        <end position="252"/>
    </location>
</feature>